<dbReference type="Proteomes" id="UP000191144">
    <property type="component" value="Chromosome E"/>
</dbReference>
<gene>
    <name evidence="2" type="ORF">LAME_0E11914G</name>
</gene>
<organism evidence="2 3">
    <name type="scientific">Lachancea meyersii CBS 8951</name>
    <dbReference type="NCBI Taxonomy" id="1266667"/>
    <lineage>
        <taxon>Eukaryota</taxon>
        <taxon>Fungi</taxon>
        <taxon>Dikarya</taxon>
        <taxon>Ascomycota</taxon>
        <taxon>Saccharomycotina</taxon>
        <taxon>Saccharomycetes</taxon>
        <taxon>Saccharomycetales</taxon>
        <taxon>Saccharomycetaceae</taxon>
        <taxon>Lachancea</taxon>
    </lineage>
</organism>
<proteinExistence type="predicted"/>
<dbReference type="InterPro" id="IPR001142">
    <property type="entry name" value="DUP/COS"/>
</dbReference>
<dbReference type="Pfam" id="PF00674">
    <property type="entry name" value="DUP"/>
    <property type="match status" value="2"/>
</dbReference>
<name>A0A1G4JLB3_9SACH</name>
<keyword evidence="1" id="KW-0472">Membrane</keyword>
<feature type="transmembrane region" description="Helical" evidence="1">
    <location>
        <begin position="84"/>
        <end position="105"/>
    </location>
</feature>
<evidence type="ECO:0000313" key="3">
    <source>
        <dbReference type="Proteomes" id="UP000191144"/>
    </source>
</evidence>
<protein>
    <submittedName>
        <fullName evidence="2">LAME_0E11914g1_1</fullName>
    </submittedName>
</protein>
<keyword evidence="3" id="KW-1185">Reference proteome</keyword>
<evidence type="ECO:0000313" key="2">
    <source>
        <dbReference type="EMBL" id="SCU91282.1"/>
    </source>
</evidence>
<dbReference type="OrthoDB" id="4036062at2759"/>
<keyword evidence="1" id="KW-0812">Transmembrane</keyword>
<feature type="transmembrane region" description="Helical" evidence="1">
    <location>
        <begin position="111"/>
        <end position="133"/>
    </location>
</feature>
<reference evidence="3" key="1">
    <citation type="submission" date="2016-03" db="EMBL/GenBank/DDBJ databases">
        <authorList>
            <person name="Devillers Hugo."/>
        </authorList>
    </citation>
    <scope>NUCLEOTIDE SEQUENCE [LARGE SCALE GENOMIC DNA]</scope>
</reference>
<dbReference type="AlphaFoldDB" id="A0A1G4JLB3"/>
<sequence>MCPMSGNPRAHLYRIKVPIPDKSSVNSPAKPSNRLPNSEKLPFICSNLLMEENSHLGPLPDGKVQGPAIRDACKWRGFRKVPKHFLVVLLLFASVFGFGKLFLALGAGPWAYVFSTLLSLLWIVLFFVVKVLLIEHNRRNIVRQHRLELCREVLVQKPGTALEKWDAIAVLLNKQALQHCTWAPCDGATFFRYFRTLVYIPLQDGKLDGDAQIAMLRDAAQTYEKSIFDCEQENETTDHVSSVSSEKKLPIEIYRSKATWILSGFKKEIFFTNLTTPTLMYNHWWFLIAIYECYLLISFYFFWNRANELSLANSLEFMNTVHEFRPWEDESKWDDIARAMNATLPRQQIGGFGNEFFFDGNNCRRLYDKRLSSIIADRRSRLPELIPYAHEMRAACRSNLKGQV</sequence>
<dbReference type="EMBL" id="LT598481">
    <property type="protein sequence ID" value="SCU91282.1"/>
    <property type="molecule type" value="Genomic_DNA"/>
</dbReference>
<accession>A0A1G4JLB3</accession>
<evidence type="ECO:0000256" key="1">
    <source>
        <dbReference type="SAM" id="Phobius"/>
    </source>
</evidence>
<feature type="transmembrane region" description="Helical" evidence="1">
    <location>
        <begin position="284"/>
        <end position="303"/>
    </location>
</feature>
<keyword evidence="1" id="KW-1133">Transmembrane helix</keyword>